<reference evidence="9" key="1">
    <citation type="submission" date="2018-02" db="EMBL/GenBank/DDBJ databases">
        <title>Rhizophora mucronata_Transcriptome.</title>
        <authorList>
            <person name="Meera S.P."/>
            <person name="Sreeshan A."/>
            <person name="Augustine A."/>
        </authorList>
    </citation>
    <scope>NUCLEOTIDE SEQUENCE</scope>
    <source>
        <tissue evidence="9">Leaf</tissue>
    </source>
</reference>
<dbReference type="PANTHER" id="PTHR46527">
    <property type="entry name" value="NUCLEOPORIN-LIKE PROTEIN 2"/>
    <property type="match status" value="1"/>
</dbReference>
<comment type="subcellular location">
    <subcellularLocation>
        <location evidence="1">Nucleus</location>
    </subcellularLocation>
</comment>
<evidence type="ECO:0000256" key="2">
    <source>
        <dbReference type="ARBA" id="ARBA00022723"/>
    </source>
</evidence>
<dbReference type="PROSITE" id="PS50103">
    <property type="entry name" value="ZF_C3H1"/>
    <property type="match status" value="1"/>
</dbReference>
<accession>A0A2P2JVW9</accession>
<proteinExistence type="predicted"/>
<evidence type="ECO:0000259" key="8">
    <source>
        <dbReference type="PROSITE" id="PS50103"/>
    </source>
</evidence>
<dbReference type="SMART" id="SM00356">
    <property type="entry name" value="ZnF_C3H1"/>
    <property type="match status" value="1"/>
</dbReference>
<protein>
    <submittedName>
        <fullName evidence="9">Uncharacterized protein MANES_02G222200</fullName>
    </submittedName>
</protein>
<dbReference type="InterPro" id="IPR036855">
    <property type="entry name" value="Znf_CCCH_sf"/>
</dbReference>
<evidence type="ECO:0000256" key="3">
    <source>
        <dbReference type="ARBA" id="ARBA00022771"/>
    </source>
</evidence>
<feature type="domain" description="C3H1-type" evidence="8">
    <location>
        <begin position="6"/>
        <end position="33"/>
    </location>
</feature>
<dbReference type="InterPro" id="IPR051767">
    <property type="entry name" value="Nucleoporin_NUP42"/>
</dbReference>
<feature type="zinc finger region" description="C3H1-type" evidence="6">
    <location>
        <begin position="6"/>
        <end position="33"/>
    </location>
</feature>
<dbReference type="Gene3D" id="4.10.1000.10">
    <property type="entry name" value="Zinc finger, CCCH-type"/>
    <property type="match status" value="1"/>
</dbReference>
<keyword evidence="3 6" id="KW-0863">Zinc-finger</keyword>
<keyword evidence="4 6" id="KW-0862">Zinc</keyword>
<dbReference type="InterPro" id="IPR000571">
    <property type="entry name" value="Znf_CCCH"/>
</dbReference>
<sequence length="409" mass="45903">MMNYGNSKKQPCRNFQRGSCQYGERCKFLHVTQQQPKSNNPFGFGTQQQHHHQKPSNANPFGFGTHQQPHQNVNNPFGFGTQKQHQQHQKPTNPFGFGVQNNSYLKGPGAFGSKQNQFKPFENKWTRLSPTPKDGAPSSQQPDSQLQPSIHICTDPDSCKRLIVEDFENERPLWKLTCYSHWKNALCDIIGDVSYEELRATAYDDARHGVSLQSIVERERNVLNSKLTEFENLLHNPYVVPSKSAFVGEIPFPVAPYNAFSPPGQSKIPPSVSGFREPVAPLNMRQPHLLSSSDHTLSEFGIRHSATSNNLSGQQNFFSNTSQLPSAFQTTNLRSENTVRSMQDNEPSSAQPPVLSNGFNFNLGGQTTTNIQTVDKEQRKNGSGDFSMWLKENWTPGEIPEEAPPDAFV</sequence>
<dbReference type="GO" id="GO:0005634">
    <property type="term" value="C:nucleus"/>
    <property type="evidence" value="ECO:0007669"/>
    <property type="project" value="UniProtKB-SubCell"/>
</dbReference>
<evidence type="ECO:0000256" key="4">
    <source>
        <dbReference type="ARBA" id="ARBA00022833"/>
    </source>
</evidence>
<evidence type="ECO:0000256" key="7">
    <source>
        <dbReference type="SAM" id="MobiDB-lite"/>
    </source>
</evidence>
<dbReference type="AlphaFoldDB" id="A0A2P2JVW9"/>
<feature type="region of interest" description="Disordered" evidence="7">
    <location>
        <begin position="124"/>
        <end position="151"/>
    </location>
</feature>
<dbReference type="Pfam" id="PF00642">
    <property type="entry name" value="zf-CCCH"/>
    <property type="match status" value="1"/>
</dbReference>
<dbReference type="SUPFAM" id="SSF90229">
    <property type="entry name" value="CCCH zinc finger"/>
    <property type="match status" value="1"/>
</dbReference>
<dbReference type="EMBL" id="GGEC01017144">
    <property type="protein sequence ID" value="MBW97627.1"/>
    <property type="molecule type" value="Transcribed_RNA"/>
</dbReference>
<evidence type="ECO:0000256" key="1">
    <source>
        <dbReference type="ARBA" id="ARBA00004123"/>
    </source>
</evidence>
<feature type="compositionally biased region" description="Low complexity" evidence="7">
    <location>
        <begin position="137"/>
        <end position="149"/>
    </location>
</feature>
<keyword evidence="2 6" id="KW-0479">Metal-binding</keyword>
<dbReference type="GO" id="GO:0008270">
    <property type="term" value="F:zinc ion binding"/>
    <property type="evidence" value="ECO:0007669"/>
    <property type="project" value="UniProtKB-KW"/>
</dbReference>
<evidence type="ECO:0000256" key="5">
    <source>
        <dbReference type="ARBA" id="ARBA00023242"/>
    </source>
</evidence>
<keyword evidence="5" id="KW-0539">Nucleus</keyword>
<organism evidence="9">
    <name type="scientific">Rhizophora mucronata</name>
    <name type="common">Asiatic mangrove</name>
    <dbReference type="NCBI Taxonomy" id="61149"/>
    <lineage>
        <taxon>Eukaryota</taxon>
        <taxon>Viridiplantae</taxon>
        <taxon>Streptophyta</taxon>
        <taxon>Embryophyta</taxon>
        <taxon>Tracheophyta</taxon>
        <taxon>Spermatophyta</taxon>
        <taxon>Magnoliopsida</taxon>
        <taxon>eudicotyledons</taxon>
        <taxon>Gunneridae</taxon>
        <taxon>Pentapetalae</taxon>
        <taxon>rosids</taxon>
        <taxon>fabids</taxon>
        <taxon>Malpighiales</taxon>
        <taxon>Rhizophoraceae</taxon>
        <taxon>Rhizophora</taxon>
    </lineage>
</organism>
<evidence type="ECO:0000256" key="6">
    <source>
        <dbReference type="PROSITE-ProRule" id="PRU00723"/>
    </source>
</evidence>
<feature type="region of interest" description="Disordered" evidence="7">
    <location>
        <begin position="37"/>
        <end position="101"/>
    </location>
</feature>
<evidence type="ECO:0000313" key="9">
    <source>
        <dbReference type="EMBL" id="MBW97627.1"/>
    </source>
</evidence>
<name>A0A2P2JVW9_RHIMU</name>
<dbReference type="PANTHER" id="PTHR46527:SF1">
    <property type="entry name" value="NUCLEOPORIN NUP42"/>
    <property type="match status" value="1"/>
</dbReference>
<feature type="compositionally biased region" description="Polar residues" evidence="7">
    <location>
        <begin position="55"/>
        <end position="75"/>
    </location>
</feature>